<comment type="caution">
    <text evidence="2">The sequence shown here is derived from an EMBL/GenBank/DDBJ whole genome shotgun (WGS) entry which is preliminary data.</text>
</comment>
<feature type="transmembrane region" description="Helical" evidence="1">
    <location>
        <begin position="6"/>
        <end position="30"/>
    </location>
</feature>
<protein>
    <recommendedName>
        <fullName evidence="4">Copper resistance protein D</fullName>
    </recommendedName>
</protein>
<accession>A0ABU3BUL5</accession>
<keyword evidence="3" id="KW-1185">Reference proteome</keyword>
<sequence length="152" mass="16000">MALLHVVTIALHVLFAAAWFGLGLALPTLSRAALAGGAAGREAGAANGGRVVVMMTGSVLLFYAFAVLNWTLGMQLGYELQYNAWPYHASLTLGLVLVAAQLVLIRPGWNKLTAGPDTADAGRKRIMAGIGIGHLTWIVIFILMYVGRGVIG</sequence>
<feature type="transmembrane region" description="Helical" evidence="1">
    <location>
        <begin position="84"/>
        <end position="105"/>
    </location>
</feature>
<keyword evidence="1" id="KW-1133">Transmembrane helix</keyword>
<dbReference type="EMBL" id="JAVRHT010000045">
    <property type="protein sequence ID" value="MDT0632985.1"/>
    <property type="molecule type" value="Genomic_DNA"/>
</dbReference>
<keyword evidence="1" id="KW-0472">Membrane</keyword>
<organism evidence="2 3">
    <name type="scientific">Rubrivirga litoralis</name>
    <dbReference type="NCBI Taxonomy" id="3075598"/>
    <lineage>
        <taxon>Bacteria</taxon>
        <taxon>Pseudomonadati</taxon>
        <taxon>Rhodothermota</taxon>
        <taxon>Rhodothermia</taxon>
        <taxon>Rhodothermales</taxon>
        <taxon>Rubricoccaceae</taxon>
        <taxon>Rubrivirga</taxon>
    </lineage>
</organism>
<name>A0ABU3BUL5_9BACT</name>
<proteinExistence type="predicted"/>
<evidence type="ECO:0000313" key="3">
    <source>
        <dbReference type="Proteomes" id="UP001267426"/>
    </source>
</evidence>
<reference evidence="2 3" key="1">
    <citation type="submission" date="2023-09" db="EMBL/GenBank/DDBJ databases">
        <authorList>
            <person name="Rey-Velasco X."/>
        </authorList>
    </citation>
    <scope>NUCLEOTIDE SEQUENCE [LARGE SCALE GENOMIC DNA]</scope>
    <source>
        <strain evidence="2 3">F394</strain>
    </source>
</reference>
<dbReference type="RefSeq" id="WP_311665424.1">
    <property type="nucleotide sequence ID" value="NZ_JAVRHT010000045.1"/>
</dbReference>
<feature type="transmembrane region" description="Helical" evidence="1">
    <location>
        <begin position="51"/>
        <end position="72"/>
    </location>
</feature>
<evidence type="ECO:0000256" key="1">
    <source>
        <dbReference type="SAM" id="Phobius"/>
    </source>
</evidence>
<evidence type="ECO:0000313" key="2">
    <source>
        <dbReference type="EMBL" id="MDT0632985.1"/>
    </source>
</evidence>
<dbReference type="Proteomes" id="UP001267426">
    <property type="component" value="Unassembled WGS sequence"/>
</dbReference>
<feature type="transmembrane region" description="Helical" evidence="1">
    <location>
        <begin position="126"/>
        <end position="146"/>
    </location>
</feature>
<keyword evidence="1" id="KW-0812">Transmembrane</keyword>
<gene>
    <name evidence="2" type="ORF">RM540_14600</name>
</gene>
<evidence type="ECO:0008006" key="4">
    <source>
        <dbReference type="Google" id="ProtNLM"/>
    </source>
</evidence>